<dbReference type="EMBL" id="DVIT01000022">
    <property type="protein sequence ID" value="HIS47021.1"/>
    <property type="molecule type" value="Genomic_DNA"/>
</dbReference>
<organism evidence="1 2">
    <name type="scientific">Candidatus Scybalocola faecigallinarum</name>
    <dbReference type="NCBI Taxonomy" id="2840941"/>
    <lineage>
        <taxon>Bacteria</taxon>
        <taxon>Bacillati</taxon>
        <taxon>Bacillota</taxon>
        <taxon>Clostridia</taxon>
        <taxon>Lachnospirales</taxon>
        <taxon>Lachnospiraceae</taxon>
        <taxon>Lachnospiraceae incertae sedis</taxon>
        <taxon>Candidatus Scybalocola (ex Gilroy et al. 2021)</taxon>
    </lineage>
</organism>
<name>A0A9D1F3Z8_9FIRM</name>
<sequence length="244" mass="26373">MTAEAAIAVPVFLWAAFALLEMVHMLGIHQELLTAMAGSAHISSVRGYDEDFGTDQVLTQLVLQIGRSYVDFGRIRGGMAGIDYWGTGYDPENGDIFTKASCQLAPAFSMMGTGQVRAALTLHTRAFVGGKYLNGSSSSDDGDETVVYVAENGVVYHRSRECAYIDLSLHGVPFGQAASQRNAQGGRYYGCERCMGDEDPPVVYITDTGSRYHSTSQCGSLSRTVYEMVLTSDCVLPPCSRCGR</sequence>
<protein>
    <recommendedName>
        <fullName evidence="3">Pilus assembly protein</fullName>
    </recommendedName>
</protein>
<dbReference type="AlphaFoldDB" id="A0A9D1F3Z8"/>
<comment type="caution">
    <text evidence="1">The sequence shown here is derived from an EMBL/GenBank/DDBJ whole genome shotgun (WGS) entry which is preliminary data.</text>
</comment>
<evidence type="ECO:0000313" key="1">
    <source>
        <dbReference type="EMBL" id="HIS47021.1"/>
    </source>
</evidence>
<dbReference type="Proteomes" id="UP000823927">
    <property type="component" value="Unassembled WGS sequence"/>
</dbReference>
<accession>A0A9D1F3Z8</accession>
<reference evidence="1" key="2">
    <citation type="journal article" date="2021" name="PeerJ">
        <title>Extensive microbial diversity within the chicken gut microbiome revealed by metagenomics and culture.</title>
        <authorList>
            <person name="Gilroy R."/>
            <person name="Ravi A."/>
            <person name="Getino M."/>
            <person name="Pursley I."/>
            <person name="Horton D.L."/>
            <person name="Alikhan N.F."/>
            <person name="Baker D."/>
            <person name="Gharbi K."/>
            <person name="Hall N."/>
            <person name="Watson M."/>
            <person name="Adriaenssens E.M."/>
            <person name="Foster-Nyarko E."/>
            <person name="Jarju S."/>
            <person name="Secka A."/>
            <person name="Antonio M."/>
            <person name="Oren A."/>
            <person name="Chaudhuri R.R."/>
            <person name="La Ragione R."/>
            <person name="Hildebrand F."/>
            <person name="Pallen M.J."/>
        </authorList>
    </citation>
    <scope>NUCLEOTIDE SEQUENCE</scope>
    <source>
        <strain evidence="1">CHK178-757</strain>
    </source>
</reference>
<gene>
    <name evidence="1" type="ORF">IAB46_05585</name>
</gene>
<evidence type="ECO:0008006" key="3">
    <source>
        <dbReference type="Google" id="ProtNLM"/>
    </source>
</evidence>
<proteinExistence type="predicted"/>
<reference evidence="1" key="1">
    <citation type="submission" date="2020-10" db="EMBL/GenBank/DDBJ databases">
        <authorList>
            <person name="Gilroy R."/>
        </authorList>
    </citation>
    <scope>NUCLEOTIDE SEQUENCE</scope>
    <source>
        <strain evidence="1">CHK178-757</strain>
    </source>
</reference>
<evidence type="ECO:0000313" key="2">
    <source>
        <dbReference type="Proteomes" id="UP000823927"/>
    </source>
</evidence>